<dbReference type="Proteomes" id="UP001155034">
    <property type="component" value="Unassembled WGS sequence"/>
</dbReference>
<dbReference type="AlphaFoldDB" id="A0A9X2RFE3"/>
<feature type="region of interest" description="Disordered" evidence="1">
    <location>
        <begin position="179"/>
        <end position="216"/>
    </location>
</feature>
<feature type="transmembrane region" description="Helical" evidence="2">
    <location>
        <begin position="151"/>
        <end position="171"/>
    </location>
</feature>
<dbReference type="GO" id="GO:0005840">
    <property type="term" value="C:ribosome"/>
    <property type="evidence" value="ECO:0007669"/>
    <property type="project" value="UniProtKB-KW"/>
</dbReference>
<keyword evidence="2" id="KW-0472">Membrane</keyword>
<dbReference type="RefSeq" id="WP_259072679.1">
    <property type="nucleotide sequence ID" value="NZ_JANTYZ010000004.1"/>
</dbReference>
<feature type="region of interest" description="Disordered" evidence="1">
    <location>
        <begin position="102"/>
        <end position="145"/>
    </location>
</feature>
<organism evidence="4 5">
    <name type="scientific">Salinibacter ruber</name>
    <dbReference type="NCBI Taxonomy" id="146919"/>
    <lineage>
        <taxon>Bacteria</taxon>
        <taxon>Pseudomonadati</taxon>
        <taxon>Rhodothermota</taxon>
        <taxon>Rhodothermia</taxon>
        <taxon>Rhodothermales</taxon>
        <taxon>Salinibacteraceae</taxon>
        <taxon>Salinibacter</taxon>
    </lineage>
</organism>
<comment type="caution">
    <text evidence="4">The sequence shown here is derived from an EMBL/GenBank/DDBJ whole genome shotgun (WGS) entry which is preliminary data.</text>
</comment>
<protein>
    <submittedName>
        <fullName evidence="4">Ribosomal protein L40E</fullName>
    </submittedName>
</protein>
<dbReference type="SUPFAM" id="SSF48452">
    <property type="entry name" value="TPR-like"/>
    <property type="match status" value="1"/>
</dbReference>
<dbReference type="InterPro" id="IPR026870">
    <property type="entry name" value="Zinc_ribbon_dom"/>
</dbReference>
<evidence type="ECO:0000256" key="1">
    <source>
        <dbReference type="SAM" id="MobiDB-lite"/>
    </source>
</evidence>
<feature type="compositionally biased region" description="Low complexity" evidence="1">
    <location>
        <begin position="185"/>
        <end position="198"/>
    </location>
</feature>
<reference evidence="4" key="1">
    <citation type="submission" date="2022-08" db="EMBL/GenBank/DDBJ databases">
        <title>Genomic Encyclopedia of Type Strains, Phase V (KMG-V): Genome sequencing to study the core and pangenomes of soil and plant-associated prokaryotes.</title>
        <authorList>
            <person name="Whitman W."/>
        </authorList>
    </citation>
    <scope>NUCLEOTIDE SEQUENCE</scope>
    <source>
        <strain evidence="4">SP2016B</strain>
    </source>
</reference>
<dbReference type="Pfam" id="PF13240">
    <property type="entry name" value="Zn_Ribbon_1"/>
    <property type="match status" value="1"/>
</dbReference>
<dbReference type="EMBL" id="JANTYZ010000004">
    <property type="protein sequence ID" value="MCS3865270.1"/>
    <property type="molecule type" value="Genomic_DNA"/>
</dbReference>
<proteinExistence type="predicted"/>
<feature type="domain" description="Zinc-ribbon" evidence="3">
    <location>
        <begin position="78"/>
        <end position="99"/>
    </location>
</feature>
<keyword evidence="4" id="KW-0689">Ribosomal protein</keyword>
<keyword evidence="2" id="KW-0812">Transmembrane</keyword>
<dbReference type="Gene3D" id="1.25.40.10">
    <property type="entry name" value="Tetratricopeptide repeat domain"/>
    <property type="match status" value="1"/>
</dbReference>
<evidence type="ECO:0000256" key="2">
    <source>
        <dbReference type="SAM" id="Phobius"/>
    </source>
</evidence>
<evidence type="ECO:0000313" key="5">
    <source>
        <dbReference type="Proteomes" id="UP001155034"/>
    </source>
</evidence>
<dbReference type="InterPro" id="IPR011990">
    <property type="entry name" value="TPR-like_helical_dom_sf"/>
</dbReference>
<sequence>MSDSTRPCPSCGARVPASSDRCDLCGTVVDDPDPAGTAEDTEAESSEPEASRPEEVPSGEEALSGSQAADGQDEPSVFCNQCGWENPPGARYCSQCGEALQDLSGASAPDGTRPVTADLPTSASAETSDEPSEPDASSAPDEEERAMGRQIAMLVGGALVLVVGLFFATQWSAQYEWGGGEAGTAPSSSAGNEAAASGAAGGTPPMQSGGTTGGDELTDLQTLLEEAGTSSVGGAMAGQIDSLETAIEQASGSDKRAAQAELVNLLIGVGQPGRAAVVQNDIADATGAADAQRRAADLLYRWMQQLQGEEQRQQVLKVARHAARAYRTVVDQRPDDLDARTRMGEAYLLTNRPMRGIKAINAVLDDDSTFVPARFQKGLALLQINRLDQATTEFEQVKEFAEEGSPFTRQADQALKIIEKQRRQSSSGGASGSEAGP</sequence>
<keyword evidence="4" id="KW-0687">Ribonucleoprotein</keyword>
<gene>
    <name evidence="4" type="ORF">GGP82_001824</name>
</gene>
<accession>A0A9X2RFE3</accession>
<evidence type="ECO:0000313" key="4">
    <source>
        <dbReference type="EMBL" id="MCS3865270.1"/>
    </source>
</evidence>
<evidence type="ECO:0000259" key="3">
    <source>
        <dbReference type="Pfam" id="PF13240"/>
    </source>
</evidence>
<keyword evidence="2" id="KW-1133">Transmembrane helix</keyword>
<feature type="region of interest" description="Disordered" evidence="1">
    <location>
        <begin position="1"/>
        <end position="81"/>
    </location>
</feature>
<name>A0A9X2RFE3_9BACT</name>